<dbReference type="GO" id="GO:0005886">
    <property type="term" value="C:plasma membrane"/>
    <property type="evidence" value="ECO:0007669"/>
    <property type="project" value="TreeGrafter"/>
</dbReference>
<dbReference type="Proteomes" id="UP000290759">
    <property type="component" value="Unassembled WGS sequence"/>
</dbReference>
<dbReference type="SMART" id="SM01260">
    <property type="entry name" value="LANC_like"/>
    <property type="match status" value="1"/>
</dbReference>
<dbReference type="InterPro" id="IPR007822">
    <property type="entry name" value="LANC-like"/>
</dbReference>
<protein>
    <submittedName>
        <fullName evidence="3">Lanthionine synthetase</fullName>
    </submittedName>
</protein>
<sequence length="425" mass="46343">MTQPDDRHFAPLHRAWDADEAMDGIEEIVDDALEHLHPDSLWPAHPDDEDVPDGHGSIYFGAAGVIWALHRLGTAAFEGPRSPDLPPRDVAHAPTEPSTRRRAGTPRVPAGIDHAGLLGTALRRNAPWFAEGPYPAHASLLFGDLGILLARMRVAPSEELAETIHARIAANESLPTVELMWGLAGSMLACVSMRTMTEDARFEHRFRAQATRLLAELDDTDDGRLWTQDLYGQRLRLLSAVHGFAGNALALLRGWDWLDAGQRASLAEFVPRTLAATAVPSSSGVNWPQSLPASRPIELCQHCHGAPGIVTALADAPFSTPSFENMLVAGGEHVWEAGPLRKGGNLCHGTAGNGYAFLKLYRRTDDRLWLDRARCFAMVALDQVRERRSALGRGRFSLWTGDIGTALYLRGCITGNAAFPTVDVF</sequence>
<dbReference type="InterPro" id="IPR012341">
    <property type="entry name" value="6hp_glycosidase-like_sf"/>
</dbReference>
<feature type="region of interest" description="Disordered" evidence="2">
    <location>
        <begin position="79"/>
        <end position="110"/>
    </location>
</feature>
<evidence type="ECO:0000256" key="1">
    <source>
        <dbReference type="PIRSR" id="PIRSR607822-1"/>
    </source>
</evidence>
<evidence type="ECO:0000256" key="2">
    <source>
        <dbReference type="SAM" id="MobiDB-lite"/>
    </source>
</evidence>
<feature type="binding site" evidence="1">
    <location>
        <position position="347"/>
    </location>
    <ligand>
        <name>Zn(2+)</name>
        <dbReference type="ChEBI" id="CHEBI:29105"/>
    </ligand>
</feature>
<dbReference type="GO" id="GO:0005975">
    <property type="term" value="P:carbohydrate metabolic process"/>
    <property type="evidence" value="ECO:0007669"/>
    <property type="project" value="InterPro"/>
</dbReference>
<comment type="caution">
    <text evidence="3">The sequence shown here is derived from an EMBL/GenBank/DDBJ whole genome shotgun (WGS) entry which is preliminary data.</text>
</comment>
<dbReference type="PANTHER" id="PTHR12736">
    <property type="entry name" value="LANC-LIKE PROTEIN"/>
    <property type="match status" value="1"/>
</dbReference>
<feature type="binding site" evidence="1">
    <location>
        <position position="303"/>
    </location>
    <ligand>
        <name>Zn(2+)</name>
        <dbReference type="ChEBI" id="CHEBI:29105"/>
    </ligand>
</feature>
<name>A0A4Q2U9A4_9HYPH</name>
<dbReference type="OrthoDB" id="5291353at2"/>
<dbReference type="Gene3D" id="1.50.10.10">
    <property type="match status" value="1"/>
</dbReference>
<dbReference type="CDD" id="cd04794">
    <property type="entry name" value="euk_LANCL"/>
    <property type="match status" value="1"/>
</dbReference>
<dbReference type="Pfam" id="PF05147">
    <property type="entry name" value="LANC_like"/>
    <property type="match status" value="1"/>
</dbReference>
<keyword evidence="1" id="KW-0479">Metal-binding</keyword>
<accession>A0A4Q2U9A4</accession>
<keyword evidence="4" id="KW-1185">Reference proteome</keyword>
<dbReference type="GO" id="GO:0046872">
    <property type="term" value="F:metal ion binding"/>
    <property type="evidence" value="ECO:0007669"/>
    <property type="project" value="UniProtKB-KW"/>
</dbReference>
<dbReference type="EMBL" id="QYBB01000004">
    <property type="protein sequence ID" value="RYC33022.1"/>
    <property type="molecule type" value="Genomic_DNA"/>
</dbReference>
<evidence type="ECO:0000313" key="3">
    <source>
        <dbReference type="EMBL" id="RYC33022.1"/>
    </source>
</evidence>
<dbReference type="AlphaFoldDB" id="A0A4Q2U9A4"/>
<reference evidence="3 4" key="1">
    <citation type="submission" date="2018-12" db="EMBL/GenBank/DDBJ databases">
        <authorList>
            <person name="Grouzdev D.S."/>
            <person name="Krutkina M.S."/>
        </authorList>
    </citation>
    <scope>NUCLEOTIDE SEQUENCE [LARGE SCALE GENOMIC DNA]</scope>
    <source>
        <strain evidence="3 4">RmlP026</strain>
    </source>
</reference>
<keyword evidence="1" id="KW-0862">Zinc</keyword>
<proteinExistence type="predicted"/>
<organism evidence="3 4">
    <name type="scientific">Lichenibacterium minor</name>
    <dbReference type="NCBI Taxonomy" id="2316528"/>
    <lineage>
        <taxon>Bacteria</taxon>
        <taxon>Pseudomonadati</taxon>
        <taxon>Pseudomonadota</taxon>
        <taxon>Alphaproteobacteria</taxon>
        <taxon>Hyphomicrobiales</taxon>
        <taxon>Lichenihabitantaceae</taxon>
        <taxon>Lichenibacterium</taxon>
    </lineage>
</organism>
<dbReference type="SUPFAM" id="SSF158745">
    <property type="entry name" value="LanC-like"/>
    <property type="match status" value="1"/>
</dbReference>
<dbReference type="GO" id="GO:0031179">
    <property type="term" value="P:peptide modification"/>
    <property type="evidence" value="ECO:0007669"/>
    <property type="project" value="InterPro"/>
</dbReference>
<dbReference type="PANTHER" id="PTHR12736:SF21">
    <property type="entry name" value="LANC-LIKE PROTEIN 2"/>
    <property type="match status" value="1"/>
</dbReference>
<evidence type="ECO:0000313" key="4">
    <source>
        <dbReference type="Proteomes" id="UP000290759"/>
    </source>
</evidence>
<reference evidence="3 4" key="2">
    <citation type="submission" date="2019-02" db="EMBL/GenBank/DDBJ databases">
        <title>'Lichenibacterium ramalinii' gen. nov. sp. nov., 'Lichenibacterium minor' gen. nov. sp. nov.</title>
        <authorList>
            <person name="Pankratov T."/>
        </authorList>
    </citation>
    <scope>NUCLEOTIDE SEQUENCE [LARGE SCALE GENOMIC DNA]</scope>
    <source>
        <strain evidence="3 4">RmlP026</strain>
    </source>
</reference>
<gene>
    <name evidence="3" type="ORF">D3273_06115</name>
</gene>
<dbReference type="PRINTS" id="PR01950">
    <property type="entry name" value="LANCSUPER"/>
</dbReference>
<feature type="binding site" evidence="1">
    <location>
        <position position="348"/>
    </location>
    <ligand>
        <name>Zn(2+)</name>
        <dbReference type="ChEBI" id="CHEBI:29105"/>
    </ligand>
</feature>